<feature type="binding site" evidence="10">
    <location>
        <position position="98"/>
    </location>
    <ligand>
        <name>Na(+)</name>
        <dbReference type="ChEBI" id="CHEBI:29101"/>
        <note>structural</note>
    </ligand>
</feature>
<name>A0ABY4L4H4_THEAE</name>
<comment type="activity regulation">
    <text evidence="10">Na(+) is not transported, but it plays an essential structural role and its presence is essential for fluoride channel function.</text>
</comment>
<evidence type="ECO:0000256" key="7">
    <source>
        <dbReference type="ARBA" id="ARBA00035120"/>
    </source>
</evidence>
<feature type="transmembrane region" description="Helical" evidence="10">
    <location>
        <begin position="25"/>
        <end position="46"/>
    </location>
</feature>
<dbReference type="Proteomes" id="UP000832041">
    <property type="component" value="Chromosome"/>
</dbReference>
<proteinExistence type="inferred from homology"/>
<evidence type="ECO:0000256" key="8">
    <source>
        <dbReference type="ARBA" id="ARBA00035585"/>
    </source>
</evidence>
<dbReference type="HAMAP" id="MF_00454">
    <property type="entry name" value="FluC"/>
    <property type="match status" value="1"/>
</dbReference>
<accession>A0ABY4L4H4</accession>
<keyword evidence="3 10" id="KW-0812">Transmembrane</keyword>
<evidence type="ECO:0000256" key="10">
    <source>
        <dbReference type="HAMAP-Rule" id="MF_00454"/>
    </source>
</evidence>
<comment type="subcellular location">
    <subcellularLocation>
        <location evidence="1 10">Cell membrane</location>
        <topology evidence="1 10">Multi-pass membrane protein</topology>
    </subcellularLocation>
</comment>
<dbReference type="Pfam" id="PF02537">
    <property type="entry name" value="CRCB"/>
    <property type="match status" value="1"/>
</dbReference>
<keyword evidence="5 10" id="KW-0472">Membrane</keyword>
<feature type="transmembrane region" description="Helical" evidence="10">
    <location>
        <begin position="121"/>
        <end position="148"/>
    </location>
</feature>
<feature type="region of interest" description="Disordered" evidence="11">
    <location>
        <begin position="1"/>
        <end position="23"/>
    </location>
</feature>
<keyword evidence="10" id="KW-0406">Ion transport</keyword>
<gene>
    <name evidence="10" type="primary">fluC</name>
    <name evidence="10" type="synonym">crcB</name>
    <name evidence="12" type="ORF">FOF52_16485</name>
</gene>
<feature type="binding site" evidence="10">
    <location>
        <position position="101"/>
    </location>
    <ligand>
        <name>Na(+)</name>
        <dbReference type="ChEBI" id="CHEBI:29101"/>
        <note>structural</note>
    </ligand>
</feature>
<dbReference type="RefSeq" id="WP_248590850.1">
    <property type="nucleotide sequence ID" value="NZ_BAABEB010000007.1"/>
</dbReference>
<keyword evidence="10" id="KW-0915">Sodium</keyword>
<feature type="transmembrane region" description="Helical" evidence="10">
    <location>
        <begin position="90"/>
        <end position="115"/>
    </location>
</feature>
<organism evidence="12 13">
    <name type="scientific">Thermobifida alba</name>
    <name type="common">Thermomonospora alba</name>
    <dbReference type="NCBI Taxonomy" id="53522"/>
    <lineage>
        <taxon>Bacteria</taxon>
        <taxon>Bacillati</taxon>
        <taxon>Actinomycetota</taxon>
        <taxon>Actinomycetes</taxon>
        <taxon>Streptosporangiales</taxon>
        <taxon>Nocardiopsidaceae</taxon>
        <taxon>Thermobifida</taxon>
    </lineage>
</organism>
<protein>
    <recommendedName>
        <fullName evidence="10">Fluoride-specific ion channel FluC</fullName>
    </recommendedName>
</protein>
<keyword evidence="13" id="KW-1185">Reference proteome</keyword>
<keyword evidence="2 10" id="KW-1003">Cell membrane</keyword>
<reference evidence="12 13" key="1">
    <citation type="submission" date="2020-04" db="EMBL/GenBank/DDBJ databases">
        <title>Thermobifida alba genome sequencing and assembly.</title>
        <authorList>
            <person name="Luzics S."/>
            <person name="Horvath B."/>
            <person name="Nagy I."/>
            <person name="Toth A."/>
            <person name="Nagy I."/>
            <person name="Kukolya J."/>
        </authorList>
    </citation>
    <scope>NUCLEOTIDE SEQUENCE [LARGE SCALE GENOMIC DNA]</scope>
    <source>
        <strain evidence="12 13">DSM 43795</strain>
    </source>
</reference>
<keyword evidence="4 10" id="KW-1133">Transmembrane helix</keyword>
<evidence type="ECO:0000313" key="13">
    <source>
        <dbReference type="Proteomes" id="UP000832041"/>
    </source>
</evidence>
<dbReference type="EMBL" id="CP051627">
    <property type="protein sequence ID" value="UPT22364.1"/>
    <property type="molecule type" value="Genomic_DNA"/>
</dbReference>
<evidence type="ECO:0000256" key="2">
    <source>
        <dbReference type="ARBA" id="ARBA00022475"/>
    </source>
</evidence>
<evidence type="ECO:0000256" key="6">
    <source>
        <dbReference type="ARBA" id="ARBA00023303"/>
    </source>
</evidence>
<keyword evidence="6 10" id="KW-0407">Ion channel</keyword>
<comment type="similarity">
    <text evidence="7 10">Belongs to the fluoride channel Fluc/FEX (TC 1.A.43) family.</text>
</comment>
<evidence type="ECO:0000313" key="12">
    <source>
        <dbReference type="EMBL" id="UPT22364.1"/>
    </source>
</evidence>
<evidence type="ECO:0000256" key="3">
    <source>
        <dbReference type="ARBA" id="ARBA00022692"/>
    </source>
</evidence>
<dbReference type="InterPro" id="IPR003691">
    <property type="entry name" value="FluC"/>
</dbReference>
<evidence type="ECO:0000256" key="5">
    <source>
        <dbReference type="ARBA" id="ARBA00023136"/>
    </source>
</evidence>
<evidence type="ECO:0000256" key="9">
    <source>
        <dbReference type="ARBA" id="ARBA00049940"/>
    </source>
</evidence>
<comment type="function">
    <text evidence="9 10">Fluoride-specific ion channel. Important for reducing fluoride concentration in the cell, thus reducing its toxicity.</text>
</comment>
<evidence type="ECO:0000256" key="11">
    <source>
        <dbReference type="SAM" id="MobiDB-lite"/>
    </source>
</evidence>
<feature type="transmembrane region" description="Helical" evidence="10">
    <location>
        <begin position="58"/>
        <end position="78"/>
    </location>
</feature>
<comment type="catalytic activity">
    <reaction evidence="8">
        <text>fluoride(in) = fluoride(out)</text>
        <dbReference type="Rhea" id="RHEA:76159"/>
        <dbReference type="ChEBI" id="CHEBI:17051"/>
    </reaction>
    <physiologicalReaction direction="left-to-right" evidence="8">
        <dbReference type="Rhea" id="RHEA:76160"/>
    </physiologicalReaction>
</comment>
<keyword evidence="10" id="KW-0479">Metal-binding</keyword>
<evidence type="ECO:0000256" key="1">
    <source>
        <dbReference type="ARBA" id="ARBA00004651"/>
    </source>
</evidence>
<evidence type="ECO:0000256" key="4">
    <source>
        <dbReference type="ARBA" id="ARBA00022989"/>
    </source>
</evidence>
<keyword evidence="10" id="KW-0813">Transport</keyword>
<sequence length="158" mass="15777">MADRNSPALDGTAPSGPRGSGERRWPVLATVAAGGVLGALARHALLAASPQRPDSVDWTVVLVNMVGCALIGVLMEVLERRPGSHPLLRPFLGTGVLGGYTTFSASVTDAAAALAAHRPEVALLALAANLAGALAAAGAASAATAAVLDRVAARREAT</sequence>